<feature type="compositionally biased region" description="Low complexity" evidence="1">
    <location>
        <begin position="610"/>
        <end position="620"/>
    </location>
</feature>
<protein>
    <submittedName>
        <fullName evidence="3">Uncharacterized protein</fullName>
    </submittedName>
</protein>
<feature type="compositionally biased region" description="Basic and acidic residues" evidence="1">
    <location>
        <begin position="157"/>
        <end position="180"/>
    </location>
</feature>
<dbReference type="EMBL" id="PVTF01000002">
    <property type="protein sequence ID" value="PRY44751.1"/>
    <property type="molecule type" value="Genomic_DNA"/>
</dbReference>
<accession>A0A2T0TGJ8</accession>
<proteinExistence type="predicted"/>
<feature type="compositionally biased region" description="Low complexity" evidence="1">
    <location>
        <begin position="203"/>
        <end position="221"/>
    </location>
</feature>
<keyword evidence="2" id="KW-0732">Signal</keyword>
<evidence type="ECO:0000256" key="1">
    <source>
        <dbReference type="SAM" id="MobiDB-lite"/>
    </source>
</evidence>
<dbReference type="Proteomes" id="UP000239494">
    <property type="component" value="Unassembled WGS sequence"/>
</dbReference>
<evidence type="ECO:0000313" key="3">
    <source>
        <dbReference type="EMBL" id="PRY44751.1"/>
    </source>
</evidence>
<gene>
    <name evidence="3" type="ORF">CLV43_102316</name>
</gene>
<feature type="compositionally biased region" description="Basic and acidic residues" evidence="1">
    <location>
        <begin position="448"/>
        <end position="461"/>
    </location>
</feature>
<keyword evidence="4" id="KW-1185">Reference proteome</keyword>
<feature type="compositionally biased region" description="Basic and acidic residues" evidence="1">
    <location>
        <begin position="232"/>
        <end position="255"/>
    </location>
</feature>
<dbReference type="AlphaFoldDB" id="A0A2T0TGJ8"/>
<sequence length="780" mass="82712">MRRAALYAASGGFLTVAFGVLGAQDADAAAKPPAVKPPAVVPKAAPKPAAKRVVKPKIAVKPKPVAKKTTKPKPVAKKTTAAKPKPVVKKTAAKPKPVTKKAPAAPLKRAALIQPPVTAKPATQAKRKPKATPKTSTIAKPKPAPRPAPAKVPQSVKRAEADAQRQAKTDQQYQDKKRTTAELQKTAPARTAYTESQRGGPPGTTAKKATTKPKTTTTRPKTAPKPLPQPVKRAEADAQRQAKTDQQYQDKKRTTAELQKTAPARTAYTESQRGGPPGTTAKKATTKPKKTTPKATTTPLPQSLRRAEADAERQAKTERQYQDKKRKTAELQKTAPARAAYAESQRGGPPGTAQRKQKQQQTEKATQDLKRTASARAAYAESQRGGAPGSGLDRQIATAKQKADQLGAVRDSGPKGSARAFEATQKRAEDARAEVVRLEGQQQANGQRQEKARQARQRELARAAQAQVDYNDSQAGRPVGERTGLVVELVAPAVSRVTNPRTGEVSLNNFRIGQDAPAQEQLIPLLSEKAQSDAKSCPTGECDAARPGYLGWKTAENIADLCVHSAVECGDDFSLEVAAAVANSGIQPADAEDAQRQLVVQGLAAPIPSLKGPPTGLLPKGSPPPPPVPEPRPAVAPRPQTQPGTGAKVGAPAARANTTPPQGPPPAAGPNQSRQQPDRPNGNVVDGVRLRARLAGQEIAGGHAYPKHVVERGEFRGVHSRDDFAKVVENTIVQGESRPLSNGRTAYWHDGVVVIRNPRAPDGGSAFAPTQGRQYFLNLK</sequence>
<feature type="compositionally biased region" description="Basic and acidic residues" evidence="1">
    <location>
        <begin position="424"/>
        <end position="437"/>
    </location>
</feature>
<comment type="caution">
    <text evidence="3">The sequence shown here is derived from an EMBL/GenBank/DDBJ whole genome shotgun (WGS) entry which is preliminary data.</text>
</comment>
<feature type="compositionally biased region" description="Basic and acidic residues" evidence="1">
    <location>
        <begin position="305"/>
        <end position="323"/>
    </location>
</feature>
<evidence type="ECO:0000256" key="2">
    <source>
        <dbReference type="SAM" id="SignalP"/>
    </source>
</evidence>
<feature type="chain" id="PRO_5039655378" evidence="2">
    <location>
        <begin position="24"/>
        <end position="780"/>
    </location>
</feature>
<evidence type="ECO:0000313" key="4">
    <source>
        <dbReference type="Proteomes" id="UP000239494"/>
    </source>
</evidence>
<name>A0A2T0TGJ8_9PSEU</name>
<feature type="compositionally biased region" description="Pro residues" evidence="1">
    <location>
        <begin position="621"/>
        <end position="636"/>
    </location>
</feature>
<feature type="region of interest" description="Disordered" evidence="1">
    <location>
        <begin position="610"/>
        <end position="685"/>
    </location>
</feature>
<feature type="signal peptide" evidence="2">
    <location>
        <begin position="1"/>
        <end position="23"/>
    </location>
</feature>
<feature type="compositionally biased region" description="Basic residues" evidence="1">
    <location>
        <begin position="86"/>
        <end position="99"/>
    </location>
</feature>
<organism evidence="3 4">
    <name type="scientific">Umezawaea tangerina</name>
    <dbReference type="NCBI Taxonomy" id="84725"/>
    <lineage>
        <taxon>Bacteria</taxon>
        <taxon>Bacillati</taxon>
        <taxon>Actinomycetota</taxon>
        <taxon>Actinomycetes</taxon>
        <taxon>Pseudonocardiales</taxon>
        <taxon>Pseudonocardiaceae</taxon>
        <taxon>Umezawaea</taxon>
    </lineage>
</organism>
<feature type="compositionally biased region" description="Basic residues" evidence="1">
    <location>
        <begin position="49"/>
        <end position="76"/>
    </location>
</feature>
<feature type="region of interest" description="Disordered" evidence="1">
    <location>
        <begin position="27"/>
        <end position="477"/>
    </location>
</feature>
<reference evidence="3 4" key="1">
    <citation type="submission" date="2018-03" db="EMBL/GenBank/DDBJ databases">
        <title>Genomic Encyclopedia of Archaeal and Bacterial Type Strains, Phase II (KMG-II): from individual species to whole genera.</title>
        <authorList>
            <person name="Goeker M."/>
        </authorList>
    </citation>
    <scope>NUCLEOTIDE SEQUENCE [LARGE SCALE GENOMIC DNA]</scope>
    <source>
        <strain evidence="3 4">DSM 44720</strain>
    </source>
</reference>
<feature type="compositionally biased region" description="Low complexity" evidence="1">
    <location>
        <begin position="100"/>
        <end position="112"/>
    </location>
</feature>